<dbReference type="eggNOG" id="ENOG502RY95">
    <property type="taxonomic scope" value="Eukaryota"/>
</dbReference>
<dbReference type="RefSeq" id="XP_007917634.1">
    <property type="nucleotide sequence ID" value="XM_007919443.1"/>
</dbReference>
<dbReference type="KEGG" id="tmn:UCRPA7_6908"/>
<protein>
    <submittedName>
        <fullName evidence="2">Uncharacterized protein</fullName>
    </submittedName>
</protein>
<dbReference type="AlphaFoldDB" id="R8BDX8"/>
<feature type="compositionally biased region" description="Basic and acidic residues" evidence="1">
    <location>
        <begin position="295"/>
        <end position="322"/>
    </location>
</feature>
<accession>R8BDX8</accession>
<feature type="compositionally biased region" description="Basic and acidic residues" evidence="1">
    <location>
        <begin position="274"/>
        <end position="288"/>
    </location>
</feature>
<feature type="compositionally biased region" description="Basic and acidic residues" evidence="1">
    <location>
        <begin position="141"/>
        <end position="151"/>
    </location>
</feature>
<dbReference type="PANTHER" id="PTHR47842:SF3">
    <property type="entry name" value="DUF676 DOMAIN-CONTAINING PROTEIN"/>
    <property type="match status" value="1"/>
</dbReference>
<sequence length="441" mass="49052">MTSPSTLTTVSTATSPPPRDPTQPDPFFNPPFFNDVQFRDRGWWKNIAHFTKKHRSEGIFSSAANHIVSHLEFGGCLADYPALNNRYSRLRRLEDIDDFNAANSAARGDAQVRFVNYFTISTGRLKKPAPPPPLPSSPFLRPEDAEPRRSVDGASSPGSTPRISVEDHSDDGRPVSMQFIAPEPLPDEGEDEKEYTDAKEHSTPEGDRGATSINTTNTAESIDAGITRENTLPAIPDAPEPPQPPNLEQYTDKEERKQAEKEAKRVQKAYEQAVKNRDKALKERQKLVEKRRKQALKEAQKREKEEQKRVQRQEKEEHAALQKEISELNLAAVASGSKEAAAISSAPGPSTPGAPSQQGQQDEKTKKKKERKFCMLPMKGQNGTRDPTWVRIDMEGVDEVGAHCGLFFPGPHYEKLVGDVGSRIVSWVQEDASKRAILALD</sequence>
<evidence type="ECO:0000313" key="2">
    <source>
        <dbReference type="EMBL" id="EON97511.1"/>
    </source>
</evidence>
<dbReference type="OrthoDB" id="3248508at2759"/>
<feature type="compositionally biased region" description="Basic and acidic residues" evidence="1">
    <location>
        <begin position="195"/>
        <end position="208"/>
    </location>
</feature>
<dbReference type="CDD" id="cd06503">
    <property type="entry name" value="ATP-synt_Fo_b"/>
    <property type="match status" value="1"/>
</dbReference>
<feature type="compositionally biased region" description="Basic and acidic residues" evidence="1">
    <location>
        <begin position="250"/>
        <end position="265"/>
    </location>
</feature>
<dbReference type="PANTHER" id="PTHR47842">
    <property type="entry name" value="EXPRESSED PROTEIN"/>
    <property type="match status" value="1"/>
</dbReference>
<feature type="compositionally biased region" description="Pro residues" evidence="1">
    <location>
        <begin position="15"/>
        <end position="28"/>
    </location>
</feature>
<feature type="compositionally biased region" description="Low complexity" evidence="1">
    <location>
        <begin position="334"/>
        <end position="360"/>
    </location>
</feature>
<feature type="region of interest" description="Disordered" evidence="1">
    <location>
        <begin position="124"/>
        <end position="322"/>
    </location>
</feature>
<feature type="region of interest" description="Disordered" evidence="1">
    <location>
        <begin position="334"/>
        <end position="387"/>
    </location>
</feature>
<gene>
    <name evidence="2" type="ORF">UCRPA7_6908</name>
</gene>
<proteinExistence type="predicted"/>
<dbReference type="Proteomes" id="UP000014074">
    <property type="component" value="Unassembled WGS sequence"/>
</dbReference>
<feature type="compositionally biased region" description="Polar residues" evidence="1">
    <location>
        <begin position="211"/>
        <end position="220"/>
    </location>
</feature>
<feature type="region of interest" description="Disordered" evidence="1">
    <location>
        <begin position="1"/>
        <end position="28"/>
    </location>
</feature>
<evidence type="ECO:0000313" key="3">
    <source>
        <dbReference type="Proteomes" id="UP000014074"/>
    </source>
</evidence>
<name>R8BDX8_PHAM7</name>
<feature type="compositionally biased region" description="Pro residues" evidence="1">
    <location>
        <begin position="236"/>
        <end position="245"/>
    </location>
</feature>
<evidence type="ECO:0000256" key="1">
    <source>
        <dbReference type="SAM" id="MobiDB-lite"/>
    </source>
</evidence>
<dbReference type="EMBL" id="KB933264">
    <property type="protein sequence ID" value="EON97511.1"/>
    <property type="molecule type" value="Genomic_DNA"/>
</dbReference>
<organism evidence="2 3">
    <name type="scientific">Phaeoacremonium minimum (strain UCR-PA7)</name>
    <name type="common">Esca disease fungus</name>
    <name type="synonym">Togninia minima</name>
    <dbReference type="NCBI Taxonomy" id="1286976"/>
    <lineage>
        <taxon>Eukaryota</taxon>
        <taxon>Fungi</taxon>
        <taxon>Dikarya</taxon>
        <taxon>Ascomycota</taxon>
        <taxon>Pezizomycotina</taxon>
        <taxon>Sordariomycetes</taxon>
        <taxon>Sordariomycetidae</taxon>
        <taxon>Togniniales</taxon>
        <taxon>Togniniaceae</taxon>
        <taxon>Phaeoacremonium</taxon>
    </lineage>
</organism>
<feature type="compositionally biased region" description="Acidic residues" evidence="1">
    <location>
        <begin position="185"/>
        <end position="194"/>
    </location>
</feature>
<feature type="compositionally biased region" description="Basic and acidic residues" evidence="1">
    <location>
        <begin position="164"/>
        <end position="173"/>
    </location>
</feature>
<reference evidence="3" key="1">
    <citation type="journal article" date="2013" name="Genome Announc.">
        <title>Draft genome sequence of the ascomycete Phaeoacremonium aleophilum strain UCR-PA7, a causal agent of the esca disease complex in grapevines.</title>
        <authorList>
            <person name="Blanco-Ulate B."/>
            <person name="Rolshausen P."/>
            <person name="Cantu D."/>
        </authorList>
    </citation>
    <scope>NUCLEOTIDE SEQUENCE [LARGE SCALE GENOMIC DNA]</scope>
    <source>
        <strain evidence="3">UCR-PA7</strain>
    </source>
</reference>
<dbReference type="GeneID" id="19327613"/>
<keyword evidence="3" id="KW-1185">Reference proteome</keyword>
<dbReference type="HOGENOM" id="CLU_008869_0_0_1"/>
<feature type="compositionally biased region" description="Polar residues" evidence="1">
    <location>
        <begin position="1"/>
        <end position="14"/>
    </location>
</feature>